<reference evidence="1" key="1">
    <citation type="journal article" date="2015" name="Nature">
        <title>Complex archaea that bridge the gap between prokaryotes and eukaryotes.</title>
        <authorList>
            <person name="Spang A."/>
            <person name="Saw J.H."/>
            <person name="Jorgensen S.L."/>
            <person name="Zaremba-Niedzwiedzka K."/>
            <person name="Martijn J."/>
            <person name="Lind A.E."/>
            <person name="van Eijk R."/>
            <person name="Schleper C."/>
            <person name="Guy L."/>
            <person name="Ettema T.J."/>
        </authorList>
    </citation>
    <scope>NUCLEOTIDE SEQUENCE</scope>
</reference>
<proteinExistence type="predicted"/>
<name>A0A0F9I738_9ZZZZ</name>
<protein>
    <submittedName>
        <fullName evidence="1">Uncharacterized protein</fullName>
    </submittedName>
</protein>
<dbReference type="AlphaFoldDB" id="A0A0F9I738"/>
<gene>
    <name evidence="1" type="ORF">LCGC14_1695580</name>
</gene>
<sequence>MCHRRFRRCQQLVLRAPKFTPGASPEYPGPKWPKESSYCADFQRAGEIALRRRKNWHGRHGIFLLYYIGDCEFKWAVKLSRLPESTFCRWLNQVRDVVGAELKRRGLHPNEFFKETEKMGSVR</sequence>
<comment type="caution">
    <text evidence="1">The sequence shown here is derived from an EMBL/GenBank/DDBJ whole genome shotgun (WGS) entry which is preliminary data.</text>
</comment>
<evidence type="ECO:0000313" key="1">
    <source>
        <dbReference type="EMBL" id="KKM15484.1"/>
    </source>
</evidence>
<accession>A0A0F9I738</accession>
<dbReference type="EMBL" id="LAZR01014896">
    <property type="protein sequence ID" value="KKM15484.1"/>
    <property type="molecule type" value="Genomic_DNA"/>
</dbReference>
<organism evidence="1">
    <name type="scientific">marine sediment metagenome</name>
    <dbReference type="NCBI Taxonomy" id="412755"/>
    <lineage>
        <taxon>unclassified sequences</taxon>
        <taxon>metagenomes</taxon>
        <taxon>ecological metagenomes</taxon>
    </lineage>
</organism>